<dbReference type="InterPro" id="IPR003197">
    <property type="entry name" value="QCR7"/>
</dbReference>
<organism evidence="9 10">
    <name type="scientific">Trypanosoma rangeli SC58</name>
    <dbReference type="NCBI Taxonomy" id="429131"/>
    <lineage>
        <taxon>Eukaryota</taxon>
        <taxon>Discoba</taxon>
        <taxon>Euglenozoa</taxon>
        <taxon>Kinetoplastea</taxon>
        <taxon>Metakinetoplastina</taxon>
        <taxon>Trypanosomatida</taxon>
        <taxon>Trypanosomatidae</taxon>
        <taxon>Trypanosoma</taxon>
        <taxon>Herpetosoma</taxon>
    </lineage>
</organism>
<evidence type="ECO:0000256" key="4">
    <source>
        <dbReference type="ARBA" id="ARBA00022660"/>
    </source>
</evidence>
<keyword evidence="10" id="KW-1185">Reference proteome</keyword>
<keyword evidence="3" id="KW-0813">Transport</keyword>
<proteinExistence type="inferred from homology"/>
<keyword evidence="4" id="KW-0679">Respiratory chain</keyword>
<dbReference type="EMBL" id="AUPL01002073">
    <property type="protein sequence ID" value="ESL10198.1"/>
    <property type="molecule type" value="Genomic_DNA"/>
</dbReference>
<evidence type="ECO:0000256" key="6">
    <source>
        <dbReference type="ARBA" id="ARBA00022982"/>
    </source>
</evidence>
<keyword evidence="7" id="KW-0496">Mitochondrion</keyword>
<evidence type="ECO:0000313" key="9">
    <source>
        <dbReference type="EMBL" id="ESL10198.1"/>
    </source>
</evidence>
<evidence type="ECO:0000256" key="5">
    <source>
        <dbReference type="ARBA" id="ARBA00022792"/>
    </source>
</evidence>
<sequence length="202" mass="24322">MIRPTAPRHMAQGIWAGFRYYFGHFFYPNMYREFLSVQNAHKVERALRIQSAIKANKVDYRALLALPVTDHAHPYKMEYPWEKVIHTDHRDLSMYGKWYASKIMCFYEGLQYHKYGCLQDDLINAHGWWNRAARTRAPQDKVVHGDRRVMRARVLRDKYIYEPKSRWVHPIDNVAYFGPYVMMVCDEWEEKWGFFAGQEVEY</sequence>
<keyword evidence="8" id="KW-0472">Membrane</keyword>
<keyword evidence="5" id="KW-0999">Mitochondrion inner membrane</keyword>
<protein>
    <recommendedName>
        <fullName evidence="11">Ubiquinol-cytochrome c reductase subunit 7</fullName>
    </recommendedName>
</protein>
<dbReference type="GO" id="GO:0045275">
    <property type="term" value="C:respiratory chain complex III"/>
    <property type="evidence" value="ECO:0007669"/>
    <property type="project" value="InterPro"/>
</dbReference>
<dbReference type="Proteomes" id="UP000031737">
    <property type="component" value="Unassembled WGS sequence"/>
</dbReference>
<gene>
    <name evidence="9" type="ORF">TRSC58_02073</name>
</gene>
<evidence type="ECO:0000256" key="8">
    <source>
        <dbReference type="ARBA" id="ARBA00023136"/>
    </source>
</evidence>
<comment type="caution">
    <text evidence="9">The sequence shown here is derived from an EMBL/GenBank/DDBJ whole genome shotgun (WGS) entry which is preliminary data.</text>
</comment>
<dbReference type="VEuPathDB" id="TriTrypDB:TRSC58_02073"/>
<dbReference type="GO" id="GO:0005743">
    <property type="term" value="C:mitochondrial inner membrane"/>
    <property type="evidence" value="ECO:0007669"/>
    <property type="project" value="UniProtKB-SubCell"/>
</dbReference>
<comment type="similarity">
    <text evidence="2">Belongs to the UQCRB/QCR7 family.</text>
</comment>
<dbReference type="GO" id="GO:0006122">
    <property type="term" value="P:mitochondrial electron transport, ubiquinol to cytochrome c"/>
    <property type="evidence" value="ECO:0007669"/>
    <property type="project" value="InterPro"/>
</dbReference>
<dbReference type="AlphaFoldDB" id="A0A061J430"/>
<evidence type="ECO:0000313" key="10">
    <source>
        <dbReference type="Proteomes" id="UP000031737"/>
    </source>
</evidence>
<dbReference type="SUPFAM" id="SSF81524">
    <property type="entry name" value="14 kDa protein of cytochrome bc1 complex (Ubiquinol-cytochrome c reductase)"/>
    <property type="match status" value="1"/>
</dbReference>
<reference evidence="9 10" key="1">
    <citation type="submission" date="2013-07" db="EMBL/GenBank/DDBJ databases">
        <authorList>
            <person name="Stoco P.H."/>
            <person name="Wagner G."/>
            <person name="Gerber A."/>
            <person name="Zaha A."/>
            <person name="Thompson C."/>
            <person name="Bartholomeu D.C."/>
            <person name="Luckemeyer D.D."/>
            <person name="Bahia D."/>
            <person name="Loreto E."/>
            <person name="Prestes E.B."/>
            <person name="Lima F.M."/>
            <person name="Rodrigues-Luiz G."/>
            <person name="Vallejo G.A."/>
            <person name="Filho J.F."/>
            <person name="Monteiro K.M."/>
            <person name="Tyler K.M."/>
            <person name="de Almeida L.G."/>
            <person name="Ortiz M.F."/>
            <person name="Siervo M.A."/>
            <person name="de Moraes M.H."/>
            <person name="Cunha O.L."/>
            <person name="Mendonca-Neto R."/>
            <person name="Silva R."/>
            <person name="Teixeira S.M."/>
            <person name="Murta S.M."/>
            <person name="Sincero T.C."/>
            <person name="Mendes T.A."/>
            <person name="Urmenyi T.P."/>
            <person name="Silva V.G."/>
            <person name="da Rocha W.D."/>
            <person name="Andersson B."/>
            <person name="Romanha A.J."/>
            <person name="Steindel M."/>
            <person name="de Vasconcelos A.T."/>
            <person name="Grisard E.C."/>
        </authorList>
    </citation>
    <scope>NUCLEOTIDE SEQUENCE [LARGE SCALE GENOMIC DNA]</scope>
    <source>
        <strain evidence="9 10">SC58</strain>
    </source>
</reference>
<name>A0A061J430_TRYRA</name>
<evidence type="ECO:0000256" key="1">
    <source>
        <dbReference type="ARBA" id="ARBA00004443"/>
    </source>
</evidence>
<evidence type="ECO:0008006" key="11">
    <source>
        <dbReference type="Google" id="ProtNLM"/>
    </source>
</evidence>
<dbReference type="InterPro" id="IPR036544">
    <property type="entry name" value="QCR7_sf"/>
</dbReference>
<evidence type="ECO:0000256" key="3">
    <source>
        <dbReference type="ARBA" id="ARBA00022448"/>
    </source>
</evidence>
<keyword evidence="6" id="KW-0249">Electron transport</keyword>
<comment type="subcellular location">
    <subcellularLocation>
        <location evidence="1">Mitochondrion inner membrane</location>
        <topology evidence="1">Peripheral membrane protein</topology>
        <orientation evidence="1">Matrix side</orientation>
    </subcellularLocation>
</comment>
<dbReference type="Pfam" id="PF02271">
    <property type="entry name" value="UCR_14kD"/>
    <property type="match status" value="1"/>
</dbReference>
<evidence type="ECO:0000256" key="7">
    <source>
        <dbReference type="ARBA" id="ARBA00023128"/>
    </source>
</evidence>
<dbReference type="OrthoDB" id="274615at2759"/>
<dbReference type="Gene3D" id="1.10.1090.10">
    <property type="entry name" value="Cytochrome b-c1 complex subunit 7"/>
    <property type="match status" value="1"/>
</dbReference>
<evidence type="ECO:0000256" key="2">
    <source>
        <dbReference type="ARBA" id="ARBA00008554"/>
    </source>
</evidence>
<accession>A0A061J430</accession>